<organism evidence="2 3">
    <name type="scientific">Stachybotrys chlorohalonatus (strain IBT 40285)</name>
    <dbReference type="NCBI Taxonomy" id="1283841"/>
    <lineage>
        <taxon>Eukaryota</taxon>
        <taxon>Fungi</taxon>
        <taxon>Dikarya</taxon>
        <taxon>Ascomycota</taxon>
        <taxon>Pezizomycotina</taxon>
        <taxon>Sordariomycetes</taxon>
        <taxon>Hypocreomycetidae</taxon>
        <taxon>Hypocreales</taxon>
        <taxon>Stachybotryaceae</taxon>
        <taxon>Stachybotrys</taxon>
    </lineage>
</organism>
<gene>
    <name evidence="2" type="ORF">S40285_09969</name>
</gene>
<evidence type="ECO:0000313" key="3">
    <source>
        <dbReference type="Proteomes" id="UP000028524"/>
    </source>
</evidence>
<dbReference type="AlphaFoldDB" id="A0A084QG29"/>
<proteinExistence type="predicted"/>
<evidence type="ECO:0008006" key="4">
    <source>
        <dbReference type="Google" id="ProtNLM"/>
    </source>
</evidence>
<evidence type="ECO:0000313" key="2">
    <source>
        <dbReference type="EMBL" id="KFA62914.1"/>
    </source>
</evidence>
<dbReference type="Proteomes" id="UP000028524">
    <property type="component" value="Unassembled WGS sequence"/>
</dbReference>
<protein>
    <recommendedName>
        <fullName evidence="4">Secreted protein</fullName>
    </recommendedName>
</protein>
<keyword evidence="3" id="KW-1185">Reference proteome</keyword>
<dbReference type="EMBL" id="KL660774">
    <property type="protein sequence ID" value="KFA62914.1"/>
    <property type="molecule type" value="Genomic_DNA"/>
</dbReference>
<dbReference type="InParanoid" id="A0A084QG29"/>
<reference evidence="2 3" key="1">
    <citation type="journal article" date="2014" name="BMC Genomics">
        <title>Comparative genome sequencing reveals chemotype-specific gene clusters in the toxigenic black mold Stachybotrys.</title>
        <authorList>
            <person name="Semeiks J."/>
            <person name="Borek D."/>
            <person name="Otwinowski Z."/>
            <person name="Grishin N.V."/>
        </authorList>
    </citation>
    <scope>NUCLEOTIDE SEQUENCE [LARGE SCALE GENOMIC DNA]</scope>
    <source>
        <strain evidence="2 3">IBT 40285</strain>
    </source>
</reference>
<accession>A0A084QG29</accession>
<dbReference type="HOGENOM" id="CLU_1788079_0_0_1"/>
<keyword evidence="1" id="KW-0732">Signal</keyword>
<name>A0A084QG29_STAC4</name>
<sequence length="145" mass="15981">MALSTPAFTLSSVSILCAAANTPSLVCYVIGNLHAGTVGDNAAFASIESQTLHSQPPGRLSRIALHDPFWPRQDGVTVDRETCCWGSFTAHCRRAVAAFSESGGVLSRMWVRRMMRVLVLRKTGPWRRALELRQKRRTIQANQDG</sequence>
<feature type="chain" id="PRO_5001779343" description="Secreted protein" evidence="1">
    <location>
        <begin position="20"/>
        <end position="145"/>
    </location>
</feature>
<evidence type="ECO:0000256" key="1">
    <source>
        <dbReference type="SAM" id="SignalP"/>
    </source>
</evidence>
<feature type="signal peptide" evidence="1">
    <location>
        <begin position="1"/>
        <end position="19"/>
    </location>
</feature>